<name>A0A3P3YPF9_PLABS</name>
<evidence type="ECO:0000313" key="1">
    <source>
        <dbReference type="EMBL" id="SPR02095.1"/>
    </source>
</evidence>
<evidence type="ECO:0000313" key="2">
    <source>
        <dbReference type="Proteomes" id="UP000290189"/>
    </source>
</evidence>
<gene>
    <name evidence="1" type="ORF">PLBR_LOCUS9310</name>
</gene>
<reference evidence="1 2" key="1">
    <citation type="submission" date="2018-03" db="EMBL/GenBank/DDBJ databases">
        <authorList>
            <person name="Fogelqvist J."/>
        </authorList>
    </citation>
    <scope>NUCLEOTIDE SEQUENCE [LARGE SCALE GENOMIC DNA]</scope>
</reference>
<dbReference type="AlphaFoldDB" id="A0A3P3YPF9"/>
<organism evidence="1 2">
    <name type="scientific">Plasmodiophora brassicae</name>
    <name type="common">Clubroot disease agent</name>
    <dbReference type="NCBI Taxonomy" id="37360"/>
    <lineage>
        <taxon>Eukaryota</taxon>
        <taxon>Sar</taxon>
        <taxon>Rhizaria</taxon>
        <taxon>Endomyxa</taxon>
        <taxon>Phytomyxea</taxon>
        <taxon>Plasmodiophorida</taxon>
        <taxon>Plasmodiophoridae</taxon>
        <taxon>Plasmodiophora</taxon>
    </lineage>
</organism>
<geneLocation type="mitochondrion" evidence="1"/>
<proteinExistence type="predicted"/>
<keyword evidence="1" id="KW-0496">Mitochondrion</keyword>
<accession>A0A3P3YPF9</accession>
<dbReference type="EMBL" id="OVEO01000020">
    <property type="protein sequence ID" value="SPR02095.1"/>
    <property type="molecule type" value="Genomic_DNA"/>
</dbReference>
<protein>
    <submittedName>
        <fullName evidence="1">Uncharacterized protein</fullName>
    </submittedName>
</protein>
<sequence>MAAAIADVVAALELPGLRDDVDVDVPIATAAGPALLRGIAASSLRKYHLASAVSLATTARGLTPANFTVI</sequence>
<dbReference type="Proteomes" id="UP000290189">
    <property type="component" value="Unassembled WGS sequence"/>
</dbReference>